<dbReference type="PROSITE" id="PS00452">
    <property type="entry name" value="GUANYLATE_CYCLASE_1"/>
    <property type="match status" value="2"/>
</dbReference>
<keyword evidence="23" id="KW-1185">Reference proteome</keyword>
<feature type="domain" description="Guanylate cyclase" evidence="21">
    <location>
        <begin position="926"/>
        <end position="1065"/>
    </location>
</feature>
<feature type="binding site" evidence="17">
    <location>
        <begin position="426"/>
        <end position="428"/>
    </location>
    <ligand>
        <name>ATP</name>
        <dbReference type="ChEBI" id="CHEBI:30616"/>
    </ligand>
</feature>
<feature type="transmembrane region" description="Helical" evidence="20">
    <location>
        <begin position="260"/>
        <end position="278"/>
    </location>
</feature>
<comment type="subcellular location">
    <subcellularLocation>
        <location evidence="3">Membrane</location>
        <topology evidence="3">Multi-pass membrane protein</topology>
    </subcellularLocation>
</comment>
<evidence type="ECO:0000256" key="19">
    <source>
        <dbReference type="RuleBase" id="RU000405"/>
    </source>
</evidence>
<dbReference type="GO" id="GO:0007189">
    <property type="term" value="P:adenylate cyclase-activating G protein-coupled receptor signaling pathway"/>
    <property type="evidence" value="ECO:0007669"/>
    <property type="project" value="TreeGrafter"/>
</dbReference>
<evidence type="ECO:0000256" key="3">
    <source>
        <dbReference type="ARBA" id="ARBA00004141"/>
    </source>
</evidence>
<feature type="transmembrane region" description="Helical" evidence="20">
    <location>
        <begin position="236"/>
        <end position="253"/>
    </location>
</feature>
<feature type="binding site" evidence="17">
    <location>
        <begin position="1059"/>
        <end position="1063"/>
    </location>
    <ligand>
        <name>ATP</name>
        <dbReference type="ChEBI" id="CHEBI:30616"/>
    </ligand>
</feature>
<feature type="domain" description="Guanylate cyclase" evidence="21">
    <location>
        <begin position="379"/>
        <end position="506"/>
    </location>
</feature>
<sequence>MSWFSGLLVPKVDERKTAWGERNGQKRSRRCGTRAGGFCTPRYMSCLRDAEPPSPTPAGPPRCPWQDDAFIRRGGPGKGKELGLRAVALGFEDTEVTTTVGGTAEVAPDAVPRSGRSCWRRLVQVFQSKQFRSAKLERLYQRYFFQMNQSSLTLLMAVLVLLTAVLLAFHAAPARPQPAYVALLACAAALFLGLMVVCNRHSFRQDSMWVVSYVVLGILAAVQVGGALAADPRSPSAGLWCPVFFVYIAYTLLPIRMRAAVLSGLGLSTLHLILAWQLNRGDAFLWKQLGANVLLFLCTNVIGICTHYPAEVSQRQAFQETRGYIQARLHLQHENRQQERLLLSVLPQHVAMEMKEDINTKKEDMMFHKIYIQKHDNVSILFADIEGFTSLASQCTAQELVMTLNELFARFDKLAAENHCLRIKILGDCYYCVSGLPEARADHAHCCVEMGVDMIEAISLVREVTGVNVNMRVGIHSGRVHCGVLGLRKWQFDVWSNDVTLANHMEAGGRAGRIHITRATLQYLNGDYEVEPGRGGERNAYLKEQHIETFLILGASQKRKEEKAMLAKLQRTRANSMEGLMPRWVPDRAFSRTKDSKAFRQMGIDDSSKDNRGTQDALNPEDEVDEFLSRAIDARSIDQLRKDHVRRFLLTFQREDLEKKYSRKVDPRFGAYVACALLVFCFICFIQLLIFPHSILMLGIYASIFLLLLVTVLICAVYSCGSLFPKALQRLSRSIVRSRAHSTAVGIFSVLLVFTSAIANMYFIGSVLLSLLASSVFLHISSIGKLAMVFVLGLIYLVLLLLGPPATIFDNYDLLLGVHGLASSNETFDGLDCPAAGRVALKYMTPVILLVFALALYLHAQQVESTARLDFLWKLQATGEKEEMEELQAYNRRLLHNILPKDVAAHFLARERRNDELYYQSCECVAVMFASIANFSEFYVELEANNEGVECLRLLNEIIADFDEIISEERFRQLEKIKTIGSTYMAASGLNASTYDQVGRSHITALADYAMRLMEQMKHINEHSFNNFQMKIGLNMGPVVAGVIGARKPQYDIWGNTVNVSSRMDSTGVPDRIQVTTDLYQVLAAKGYQLECRGVVKVKGKGEMTTYFLNGGPSS</sequence>
<proteinExistence type="inferred from homology"/>
<dbReference type="InterPro" id="IPR030672">
    <property type="entry name" value="Adcy"/>
</dbReference>
<comment type="catalytic activity">
    <reaction evidence="1 16">
        <text>ATP = 3',5'-cyclic AMP + diphosphate</text>
        <dbReference type="Rhea" id="RHEA:15389"/>
        <dbReference type="ChEBI" id="CHEBI:30616"/>
        <dbReference type="ChEBI" id="CHEBI:33019"/>
        <dbReference type="ChEBI" id="CHEBI:58165"/>
        <dbReference type="EC" id="4.6.1.1"/>
    </reaction>
</comment>
<dbReference type="PANTHER" id="PTHR45627">
    <property type="entry name" value="ADENYLATE CYCLASE TYPE 1"/>
    <property type="match status" value="1"/>
</dbReference>
<dbReference type="InterPro" id="IPR032628">
    <property type="entry name" value="AC_N"/>
</dbReference>
<dbReference type="GO" id="GO:0005886">
    <property type="term" value="C:plasma membrane"/>
    <property type="evidence" value="ECO:0007669"/>
    <property type="project" value="InterPro"/>
</dbReference>
<feature type="binding site" evidence="18">
    <location>
        <position position="428"/>
    </location>
    <ligand>
        <name>Mg(2+)</name>
        <dbReference type="ChEBI" id="CHEBI:18420"/>
        <label>2</label>
        <note>catalytic</note>
    </ligand>
</feature>
<feature type="transmembrane region" description="Helical" evidence="20">
    <location>
        <begin position="290"/>
        <end position="310"/>
    </location>
</feature>
<evidence type="ECO:0000256" key="18">
    <source>
        <dbReference type="PIRSR" id="PIRSR039050-51"/>
    </source>
</evidence>
<dbReference type="CDD" id="cd07302">
    <property type="entry name" value="CHD"/>
    <property type="match status" value="2"/>
</dbReference>
<keyword evidence="12 16" id="KW-0115">cAMP biosynthesis</keyword>
<evidence type="ECO:0000256" key="5">
    <source>
        <dbReference type="ARBA" id="ARBA00022692"/>
    </source>
</evidence>
<dbReference type="GO" id="GO:0004016">
    <property type="term" value="F:adenylate cyclase activity"/>
    <property type="evidence" value="ECO:0007669"/>
    <property type="project" value="UniProtKB-EC"/>
</dbReference>
<dbReference type="InterPro" id="IPR009398">
    <property type="entry name" value="Adcy_conserved_dom"/>
</dbReference>
<feature type="transmembrane region" description="Helical" evidence="20">
    <location>
        <begin position="745"/>
        <end position="764"/>
    </location>
</feature>
<evidence type="ECO:0000256" key="4">
    <source>
        <dbReference type="ARBA" id="ARBA00012201"/>
    </source>
</evidence>
<keyword evidence="11 20" id="KW-1133">Transmembrane helix</keyword>
<feature type="binding site" evidence="17">
    <location>
        <position position="1099"/>
    </location>
    <ligand>
        <name>ATP</name>
        <dbReference type="ChEBI" id="CHEBI:30616"/>
    </ligand>
</feature>
<keyword evidence="5 20" id="KW-0812">Transmembrane</keyword>
<feature type="binding site" evidence="17">
    <location>
        <position position="472"/>
    </location>
    <ligand>
        <name>ATP</name>
        <dbReference type="ChEBI" id="CHEBI:30616"/>
    </ligand>
</feature>
<evidence type="ECO:0000256" key="1">
    <source>
        <dbReference type="ARBA" id="ARBA00001593"/>
    </source>
</evidence>
<evidence type="ECO:0000256" key="12">
    <source>
        <dbReference type="ARBA" id="ARBA00022998"/>
    </source>
</evidence>
<dbReference type="FunFam" id="3.30.70.1230:FF:000002">
    <property type="entry name" value="Adenylate cyclase"/>
    <property type="match status" value="1"/>
</dbReference>
<feature type="transmembrane region" description="Helical" evidence="20">
    <location>
        <begin position="210"/>
        <end position="230"/>
    </location>
</feature>
<feature type="binding site" evidence="18">
    <location>
        <position position="384"/>
    </location>
    <ligand>
        <name>Mg(2+)</name>
        <dbReference type="ChEBI" id="CHEBI:18420"/>
        <label>2</label>
        <note>catalytic</note>
    </ligand>
</feature>
<feature type="binding site" evidence="18">
    <location>
        <position position="428"/>
    </location>
    <ligand>
        <name>Mg(2+)</name>
        <dbReference type="ChEBI" id="CHEBI:18420"/>
        <label>1</label>
        <note>catalytic</note>
    </ligand>
</feature>
<dbReference type="PIRSF" id="PIRSF039050">
    <property type="entry name" value="Ade_cyc"/>
    <property type="match status" value="1"/>
</dbReference>
<dbReference type="Proteomes" id="UP000694416">
    <property type="component" value="Unplaced"/>
</dbReference>
<evidence type="ECO:0000256" key="11">
    <source>
        <dbReference type="ARBA" id="ARBA00022989"/>
    </source>
</evidence>
<protein>
    <recommendedName>
        <fullName evidence="4 16">adenylate cyclase</fullName>
        <ecNumber evidence="4 16">4.6.1.1</ecNumber>
    </recommendedName>
</protein>
<evidence type="ECO:0000313" key="22">
    <source>
        <dbReference type="Ensembl" id="ENSPTEP00000009812.1"/>
    </source>
</evidence>
<feature type="transmembrane region" description="Helical" evidence="20">
    <location>
        <begin position="669"/>
        <end position="690"/>
    </location>
</feature>
<keyword evidence="9 16" id="KW-0067">ATP-binding</keyword>
<keyword evidence="10 16" id="KW-0460">Magnesium</keyword>
<dbReference type="Pfam" id="PF00211">
    <property type="entry name" value="Guanylate_cyc"/>
    <property type="match status" value="2"/>
</dbReference>
<keyword evidence="14" id="KW-0325">Glycoprotein</keyword>
<comment type="similarity">
    <text evidence="16 19">Belongs to the adenylyl cyclase class-4/guanylyl cyclase family.</text>
</comment>
<dbReference type="PANTHER" id="PTHR45627:SF11">
    <property type="entry name" value="ADENYLATE CYCLASE TYPE 6"/>
    <property type="match status" value="1"/>
</dbReference>
<evidence type="ECO:0000256" key="14">
    <source>
        <dbReference type="ARBA" id="ARBA00023180"/>
    </source>
</evidence>
<feature type="transmembrane region" description="Helical" evidence="20">
    <location>
        <begin position="696"/>
        <end position="724"/>
    </location>
</feature>
<evidence type="ECO:0000256" key="2">
    <source>
        <dbReference type="ARBA" id="ARBA00001936"/>
    </source>
</evidence>
<keyword evidence="8 16" id="KW-0547">Nucleotide-binding</keyword>
<comment type="function">
    <text evidence="16">Catalyzes the formation of the signaling molecule cAMP in response to G-protein signaling.</text>
</comment>
<keyword evidence="13 16" id="KW-0472">Membrane</keyword>
<evidence type="ECO:0000256" key="9">
    <source>
        <dbReference type="ARBA" id="ARBA00022840"/>
    </source>
</evidence>
<dbReference type="GO" id="GO:0046872">
    <property type="term" value="F:metal ion binding"/>
    <property type="evidence" value="ECO:0007669"/>
    <property type="project" value="UniProtKB-KW"/>
</dbReference>
<reference evidence="22" key="2">
    <citation type="submission" date="2025-09" db="UniProtKB">
        <authorList>
            <consortium name="Ensembl"/>
        </authorList>
    </citation>
    <scope>IDENTIFICATION</scope>
</reference>
<organism evidence="22 23">
    <name type="scientific">Piliocolobus tephrosceles</name>
    <name type="common">Ugandan red Colobus</name>
    <dbReference type="NCBI Taxonomy" id="591936"/>
    <lineage>
        <taxon>Eukaryota</taxon>
        <taxon>Metazoa</taxon>
        <taxon>Chordata</taxon>
        <taxon>Craniata</taxon>
        <taxon>Vertebrata</taxon>
        <taxon>Euteleostomi</taxon>
        <taxon>Mammalia</taxon>
        <taxon>Eutheria</taxon>
        <taxon>Euarchontoglires</taxon>
        <taxon>Primates</taxon>
        <taxon>Haplorrhini</taxon>
        <taxon>Catarrhini</taxon>
        <taxon>Cercopithecidae</taxon>
        <taxon>Colobinae</taxon>
        <taxon>Piliocolobus</taxon>
    </lineage>
</organism>
<evidence type="ECO:0000256" key="7">
    <source>
        <dbReference type="ARBA" id="ARBA00022737"/>
    </source>
</evidence>
<dbReference type="FunFam" id="3.30.70.1230:FF:000001">
    <property type="entry name" value="Adenylate cyclase"/>
    <property type="match status" value="1"/>
</dbReference>
<evidence type="ECO:0000256" key="16">
    <source>
        <dbReference type="PIRNR" id="PIRNR039050"/>
    </source>
</evidence>
<dbReference type="Pfam" id="PF16214">
    <property type="entry name" value="AC_N"/>
    <property type="match status" value="1"/>
</dbReference>
<dbReference type="GO" id="GO:0005524">
    <property type="term" value="F:ATP binding"/>
    <property type="evidence" value="ECO:0007669"/>
    <property type="project" value="UniProtKB-UniRule"/>
</dbReference>
<evidence type="ECO:0000259" key="21">
    <source>
        <dbReference type="PROSITE" id="PS50125"/>
    </source>
</evidence>
<evidence type="ECO:0000256" key="8">
    <source>
        <dbReference type="ARBA" id="ARBA00022741"/>
    </source>
</evidence>
<keyword evidence="18" id="KW-0464">Manganese</keyword>
<feature type="binding site" evidence="17">
    <location>
        <begin position="384"/>
        <end position="389"/>
    </location>
    <ligand>
        <name>ATP</name>
        <dbReference type="ChEBI" id="CHEBI:30616"/>
    </ligand>
</feature>
<keyword evidence="15 16" id="KW-0456">Lyase</keyword>
<evidence type="ECO:0000256" key="6">
    <source>
        <dbReference type="ARBA" id="ARBA00022723"/>
    </source>
</evidence>
<feature type="transmembrane region" description="Helical" evidence="20">
    <location>
        <begin position="178"/>
        <end position="198"/>
    </location>
</feature>
<gene>
    <name evidence="22" type="primary">ADCY6</name>
</gene>
<dbReference type="InterPro" id="IPR018297">
    <property type="entry name" value="A/G_cyclase_CS"/>
</dbReference>
<dbReference type="Ensembl" id="ENSPTET00000014916.1">
    <property type="protein sequence ID" value="ENSPTEP00000009812.1"/>
    <property type="gene ID" value="ENSPTEG00000011120.1"/>
</dbReference>
<dbReference type="SUPFAM" id="SSF55073">
    <property type="entry name" value="Nucleotide cyclase"/>
    <property type="match status" value="2"/>
</dbReference>
<evidence type="ECO:0000256" key="17">
    <source>
        <dbReference type="PIRSR" id="PIRSR039050-50"/>
    </source>
</evidence>
<evidence type="ECO:0000256" key="13">
    <source>
        <dbReference type="ARBA" id="ARBA00023136"/>
    </source>
</evidence>
<dbReference type="PROSITE" id="PS50125">
    <property type="entry name" value="GUANYLATE_CYCLASE_2"/>
    <property type="match status" value="2"/>
</dbReference>
<dbReference type="GO" id="GO:0006171">
    <property type="term" value="P:cAMP biosynthetic process"/>
    <property type="evidence" value="ECO:0007669"/>
    <property type="project" value="UniProtKB-KW"/>
</dbReference>
<feature type="binding site" evidence="17">
    <location>
        <begin position="1052"/>
        <end position="1054"/>
    </location>
    <ligand>
        <name>ATP</name>
        <dbReference type="ChEBI" id="CHEBI:30616"/>
    </ligand>
</feature>
<dbReference type="AlphaFoldDB" id="A0A8C9H204"/>
<feature type="binding site" evidence="18">
    <location>
        <position position="384"/>
    </location>
    <ligand>
        <name>Mg(2+)</name>
        <dbReference type="ChEBI" id="CHEBI:18420"/>
        <label>1</label>
        <note>catalytic</note>
    </ligand>
</feature>
<feature type="transmembrane region" description="Helical" evidence="20">
    <location>
        <begin position="776"/>
        <end position="802"/>
    </location>
</feature>
<evidence type="ECO:0000313" key="23">
    <source>
        <dbReference type="Proteomes" id="UP000694416"/>
    </source>
</evidence>
<dbReference type="Pfam" id="PF06327">
    <property type="entry name" value="Adcy_cons_dom"/>
    <property type="match status" value="1"/>
</dbReference>
<accession>A0A8C9H204</accession>
<dbReference type="InterPro" id="IPR001054">
    <property type="entry name" value="A/G_cyclase"/>
</dbReference>
<dbReference type="Gene3D" id="3.30.70.1230">
    <property type="entry name" value="Nucleotide cyclase"/>
    <property type="match status" value="2"/>
</dbReference>
<feature type="transmembrane region" description="Helical" evidence="20">
    <location>
        <begin position="843"/>
        <end position="860"/>
    </location>
</feature>
<dbReference type="InterPro" id="IPR029787">
    <property type="entry name" value="Nucleotide_cyclase"/>
</dbReference>
<dbReference type="EC" id="4.6.1.1" evidence="4 16"/>
<evidence type="ECO:0000256" key="15">
    <source>
        <dbReference type="ARBA" id="ARBA00023239"/>
    </source>
</evidence>
<dbReference type="SMART" id="SM00044">
    <property type="entry name" value="CYCc"/>
    <property type="match status" value="2"/>
</dbReference>
<feature type="binding site" evidence="18">
    <location>
        <position position="385"/>
    </location>
    <ligand>
        <name>Mg(2+)</name>
        <dbReference type="ChEBI" id="CHEBI:18420"/>
        <label>2</label>
        <note>catalytic</note>
    </ligand>
</feature>
<feature type="binding site" evidence="17">
    <location>
        <position position="978"/>
    </location>
    <ligand>
        <name>ATP</name>
        <dbReference type="ChEBI" id="CHEBI:30616"/>
    </ligand>
</feature>
<evidence type="ECO:0000256" key="20">
    <source>
        <dbReference type="SAM" id="Phobius"/>
    </source>
</evidence>
<name>A0A8C9H204_9PRIM</name>
<keyword evidence="7" id="KW-0677">Repeat</keyword>
<dbReference type="GO" id="GO:0035556">
    <property type="term" value="P:intracellular signal transduction"/>
    <property type="evidence" value="ECO:0007669"/>
    <property type="project" value="InterPro"/>
</dbReference>
<comment type="cofactor">
    <cofactor evidence="18">
        <name>Mg(2+)</name>
        <dbReference type="ChEBI" id="CHEBI:18420"/>
    </cofactor>
    <cofactor evidence="18">
        <name>Mn(2+)</name>
        <dbReference type="ChEBI" id="CHEBI:29035"/>
    </cofactor>
    <text evidence="18">Binds 2 magnesium ions per subunit. Is also active with manganese (in vitro).</text>
</comment>
<evidence type="ECO:0000256" key="10">
    <source>
        <dbReference type="ARBA" id="ARBA00022842"/>
    </source>
</evidence>
<keyword evidence="6 16" id="KW-0479">Metal-binding</keyword>
<reference evidence="22" key="1">
    <citation type="submission" date="2025-08" db="UniProtKB">
        <authorList>
            <consortium name="Ensembl"/>
        </authorList>
    </citation>
    <scope>IDENTIFICATION</scope>
</reference>
<comment type="cofactor">
    <cofactor evidence="2">
        <name>Mn(2+)</name>
        <dbReference type="ChEBI" id="CHEBI:29035"/>
    </cofactor>
</comment>
<feature type="transmembrane region" description="Helical" evidence="20">
    <location>
        <begin position="152"/>
        <end position="172"/>
    </location>
</feature>